<dbReference type="Proteomes" id="UP001281761">
    <property type="component" value="Unassembled WGS sequence"/>
</dbReference>
<evidence type="ECO:0000313" key="3">
    <source>
        <dbReference type="Proteomes" id="UP001281761"/>
    </source>
</evidence>
<comment type="caution">
    <text evidence="2">The sequence shown here is derived from an EMBL/GenBank/DDBJ whole genome shotgun (WGS) entry which is preliminary data.</text>
</comment>
<protein>
    <submittedName>
        <fullName evidence="2">Uncharacterized protein</fullName>
    </submittedName>
</protein>
<sequence length="203" mass="22790">MLLSSLYLTDFHLTTLQGFGSQDQPSIRKIFTLKNQSPQTLLTDCVLSFSEHSHDQLRMSDLEFGRLSGGLVHSRSENDAEWEGTDVLWEQREIGVMLEMEKERWLERTNRSDVLDTEPCPDSDSPHSHRSSPSTPPRPQHRLALNTASPSTPPRPQHRLTLNTASPSTPPHPQHRLALNTASPSTPPHYHGSACPPPKTRVI</sequence>
<feature type="region of interest" description="Disordered" evidence="1">
    <location>
        <begin position="109"/>
        <end position="203"/>
    </location>
</feature>
<proteinExistence type="predicted"/>
<name>A0ABQ9XDZ7_9EUKA</name>
<dbReference type="EMBL" id="JARBJD010000141">
    <property type="protein sequence ID" value="KAK2950176.1"/>
    <property type="molecule type" value="Genomic_DNA"/>
</dbReference>
<organism evidence="2 3">
    <name type="scientific">Blattamonas nauphoetae</name>
    <dbReference type="NCBI Taxonomy" id="2049346"/>
    <lineage>
        <taxon>Eukaryota</taxon>
        <taxon>Metamonada</taxon>
        <taxon>Preaxostyla</taxon>
        <taxon>Oxymonadida</taxon>
        <taxon>Blattamonas</taxon>
    </lineage>
</organism>
<evidence type="ECO:0000256" key="1">
    <source>
        <dbReference type="SAM" id="MobiDB-lite"/>
    </source>
</evidence>
<accession>A0ABQ9XDZ7</accession>
<evidence type="ECO:0000313" key="2">
    <source>
        <dbReference type="EMBL" id="KAK2950176.1"/>
    </source>
</evidence>
<keyword evidence="3" id="KW-1185">Reference proteome</keyword>
<reference evidence="2 3" key="1">
    <citation type="journal article" date="2022" name="bioRxiv">
        <title>Genomics of Preaxostyla Flagellates Illuminates Evolutionary Transitions and the Path Towards Mitochondrial Loss.</title>
        <authorList>
            <person name="Novak L.V.F."/>
            <person name="Treitli S.C."/>
            <person name="Pyrih J."/>
            <person name="Halakuc P."/>
            <person name="Pipaliya S.V."/>
            <person name="Vacek V."/>
            <person name="Brzon O."/>
            <person name="Soukal P."/>
            <person name="Eme L."/>
            <person name="Dacks J.B."/>
            <person name="Karnkowska A."/>
            <person name="Elias M."/>
            <person name="Hampl V."/>
        </authorList>
    </citation>
    <scope>NUCLEOTIDE SEQUENCE [LARGE SCALE GENOMIC DNA]</scope>
    <source>
        <strain evidence="2">NAU3</strain>
        <tissue evidence="2">Gut</tissue>
    </source>
</reference>
<gene>
    <name evidence="2" type="ORF">BLNAU_14862</name>
</gene>